<dbReference type="AlphaFoldDB" id="A0A6V7VQ41"/>
<name>A0A6V7VQ41_MELEN</name>
<dbReference type="SUPFAM" id="SSF53098">
    <property type="entry name" value="Ribonuclease H-like"/>
    <property type="match status" value="1"/>
</dbReference>
<evidence type="ECO:0000259" key="1">
    <source>
        <dbReference type="Pfam" id="PF05699"/>
    </source>
</evidence>
<dbReference type="GO" id="GO:0046983">
    <property type="term" value="F:protein dimerization activity"/>
    <property type="evidence" value="ECO:0007669"/>
    <property type="project" value="InterPro"/>
</dbReference>
<reference evidence="2 3" key="1">
    <citation type="submission" date="2020-08" db="EMBL/GenBank/DDBJ databases">
        <authorList>
            <person name="Koutsovoulos G."/>
            <person name="Danchin GJ E."/>
        </authorList>
    </citation>
    <scope>NUCLEOTIDE SEQUENCE [LARGE SCALE GENOMIC DNA]</scope>
</reference>
<dbReference type="InterPro" id="IPR012337">
    <property type="entry name" value="RNaseH-like_sf"/>
</dbReference>
<dbReference type="OrthoDB" id="10023994at2759"/>
<sequence length="231" mass="26644">MKELLEPFYQTLIFSQKDFGGFSKIFGIVKKLINHCKDFKSNSKNCKELAANLAESVEKRFDCILNFDSNSFCPYFTLAALFDPNEAVNVNFSMDSIKFLISRCIEMDRDIVYSSIQIDDQIQIEMDERTKRLQELNAPNSMQNPYGLAEKYLIDVYSQQNYIDPLEFWKKMREQDHIKPLIRNGLSYLAIPGTTAPIERVFSLAGLATKGIMNRTEEKLLNAKLLIHLNS</sequence>
<gene>
    <name evidence="2" type="ORF">MENT_LOCUS28966</name>
</gene>
<proteinExistence type="predicted"/>
<dbReference type="InterPro" id="IPR008906">
    <property type="entry name" value="HATC_C_dom"/>
</dbReference>
<organism evidence="2 3">
    <name type="scientific">Meloidogyne enterolobii</name>
    <name type="common">Root-knot nematode worm</name>
    <name type="synonym">Meloidogyne mayaguensis</name>
    <dbReference type="NCBI Taxonomy" id="390850"/>
    <lineage>
        <taxon>Eukaryota</taxon>
        <taxon>Metazoa</taxon>
        <taxon>Ecdysozoa</taxon>
        <taxon>Nematoda</taxon>
        <taxon>Chromadorea</taxon>
        <taxon>Rhabditida</taxon>
        <taxon>Tylenchina</taxon>
        <taxon>Tylenchomorpha</taxon>
        <taxon>Tylenchoidea</taxon>
        <taxon>Meloidogynidae</taxon>
        <taxon>Meloidogyninae</taxon>
        <taxon>Meloidogyne</taxon>
    </lineage>
</organism>
<evidence type="ECO:0000313" key="3">
    <source>
        <dbReference type="Proteomes" id="UP000580250"/>
    </source>
</evidence>
<protein>
    <recommendedName>
        <fullName evidence="1">HAT C-terminal dimerisation domain-containing protein</fullName>
    </recommendedName>
</protein>
<feature type="domain" description="HAT C-terminal dimerisation" evidence="1">
    <location>
        <begin position="159"/>
        <end position="223"/>
    </location>
</feature>
<dbReference type="Pfam" id="PF05699">
    <property type="entry name" value="Dimer_Tnp_hAT"/>
    <property type="match status" value="1"/>
</dbReference>
<dbReference type="Proteomes" id="UP000580250">
    <property type="component" value="Unassembled WGS sequence"/>
</dbReference>
<accession>A0A6V7VQ41</accession>
<comment type="caution">
    <text evidence="2">The sequence shown here is derived from an EMBL/GenBank/DDBJ whole genome shotgun (WGS) entry which is preliminary data.</text>
</comment>
<evidence type="ECO:0000313" key="2">
    <source>
        <dbReference type="EMBL" id="CAD2177106.1"/>
    </source>
</evidence>
<dbReference type="EMBL" id="CAJEWN010000291">
    <property type="protein sequence ID" value="CAD2177106.1"/>
    <property type="molecule type" value="Genomic_DNA"/>
</dbReference>